<sequence length="182" mass="21502">MKDKHILSTKKSDHCYMVGDKEEITPKVIVYINGQQVDCYYGENAASNAEHFVVVFNKVINNECPCRRVVNGKYSNVPFIEFNKRYLSRFAYWAKKHAHVNPKFFHYRERFPEYFNAFGRNVRILSSTMKLQVSDDFFDRWANSLGASYDLPKTELEFISLVKTIESDIKNNRYNLHFNSEE</sequence>
<comment type="caution">
    <text evidence="1">The sequence shown here is derived from an EMBL/GenBank/DDBJ whole genome shotgun (WGS) entry which is preliminary data.</text>
</comment>
<gene>
    <name evidence="1" type="ORF">C9J27_04675</name>
</gene>
<name>A0A2T3KL96_9GAMM</name>
<evidence type="ECO:0000313" key="2">
    <source>
        <dbReference type="Proteomes" id="UP000241426"/>
    </source>
</evidence>
<proteinExistence type="predicted"/>
<dbReference type="Proteomes" id="UP000241426">
    <property type="component" value="Unassembled WGS sequence"/>
</dbReference>
<protein>
    <submittedName>
        <fullName evidence="1">Uncharacterized protein</fullName>
    </submittedName>
</protein>
<organism evidence="1 2">
    <name type="scientific">Photobacterium kishitanii</name>
    <dbReference type="NCBI Taxonomy" id="318456"/>
    <lineage>
        <taxon>Bacteria</taxon>
        <taxon>Pseudomonadati</taxon>
        <taxon>Pseudomonadota</taxon>
        <taxon>Gammaproteobacteria</taxon>
        <taxon>Vibrionales</taxon>
        <taxon>Vibrionaceae</taxon>
        <taxon>Photobacterium</taxon>
    </lineage>
</organism>
<accession>A0A2T3KL96</accession>
<evidence type="ECO:0000313" key="1">
    <source>
        <dbReference type="EMBL" id="PSV00429.1"/>
    </source>
</evidence>
<dbReference type="EMBL" id="PYNF01000003">
    <property type="protein sequence ID" value="PSV00429.1"/>
    <property type="molecule type" value="Genomic_DNA"/>
</dbReference>
<reference evidence="1 2" key="1">
    <citation type="submission" date="2018-01" db="EMBL/GenBank/DDBJ databases">
        <title>Whole genome sequencing of Histamine producing bacteria.</title>
        <authorList>
            <person name="Butler K."/>
        </authorList>
    </citation>
    <scope>NUCLEOTIDE SEQUENCE [LARGE SCALE GENOMIC DNA]</scope>
    <source>
        <strain evidence="1 2">FS-7.2</strain>
    </source>
</reference>
<dbReference type="RefSeq" id="WP_107289059.1">
    <property type="nucleotide sequence ID" value="NZ_PYNF01000003.1"/>
</dbReference>
<dbReference type="AlphaFoldDB" id="A0A2T3KL96"/>